<organism evidence="1 2">
    <name type="scientific">Desmophyllum pertusum</name>
    <dbReference type="NCBI Taxonomy" id="174260"/>
    <lineage>
        <taxon>Eukaryota</taxon>
        <taxon>Metazoa</taxon>
        <taxon>Cnidaria</taxon>
        <taxon>Anthozoa</taxon>
        <taxon>Hexacorallia</taxon>
        <taxon>Scleractinia</taxon>
        <taxon>Caryophylliina</taxon>
        <taxon>Caryophylliidae</taxon>
        <taxon>Desmophyllum</taxon>
    </lineage>
</organism>
<evidence type="ECO:0000313" key="2">
    <source>
        <dbReference type="Proteomes" id="UP001163046"/>
    </source>
</evidence>
<dbReference type="InterPro" id="IPR017850">
    <property type="entry name" value="Alkaline_phosphatase_core_sf"/>
</dbReference>
<dbReference type="SUPFAM" id="SSF53649">
    <property type="entry name" value="Alkaline phosphatase-like"/>
    <property type="match status" value="1"/>
</dbReference>
<dbReference type="InterPro" id="IPR004245">
    <property type="entry name" value="DUF229"/>
</dbReference>
<dbReference type="EMBL" id="MU826865">
    <property type="protein sequence ID" value="KAJ7370445.1"/>
    <property type="molecule type" value="Genomic_DNA"/>
</dbReference>
<gene>
    <name evidence="1" type="ORF">OS493_032335</name>
</gene>
<dbReference type="Pfam" id="PF02995">
    <property type="entry name" value="DUF229"/>
    <property type="match status" value="1"/>
</dbReference>
<dbReference type="AlphaFoldDB" id="A0A9W9YVZ4"/>
<keyword evidence="2" id="KW-1185">Reference proteome</keyword>
<dbReference type="OrthoDB" id="6412187at2759"/>
<dbReference type="Proteomes" id="UP001163046">
    <property type="component" value="Unassembled WGS sequence"/>
</dbReference>
<dbReference type="PANTHER" id="PTHR10974:SF39">
    <property type="entry name" value="E2F TRANSCRIPTION FACTOR CC-MB DOMAIN-CONTAINING PROTEIN"/>
    <property type="match status" value="1"/>
</dbReference>
<dbReference type="GO" id="GO:0005615">
    <property type="term" value="C:extracellular space"/>
    <property type="evidence" value="ECO:0007669"/>
    <property type="project" value="TreeGrafter"/>
</dbReference>
<comment type="caution">
    <text evidence="1">The sequence shown here is derived from an EMBL/GenBank/DDBJ whole genome shotgun (WGS) entry which is preliminary data.</text>
</comment>
<dbReference type="PANTHER" id="PTHR10974">
    <property type="entry name" value="FI08016P-RELATED"/>
    <property type="match status" value="1"/>
</dbReference>
<proteinExistence type="predicted"/>
<accession>A0A9W9YVZ4</accession>
<sequence length="795" mass="90728">MVFIKMKRGVIFGMLVLFGSCVYTGTFFYLNLIEESEEIAQYESRVKQIFIASVQTPSTLEDVQYTRASIELEGNMEHARELVSKDEQRDALAKAIFNKRGITEEATAQSNVRLQQLVQQKRTLETLVKTFVERNGNDEIRSKMSSPYKTASRHDNEKEMEKLLHHASNDKYFPVDTICPHLGLKKEPYIKLKNSVPKNNYCIHRQPSLEECQKATRYYQVDSPPLRCDEQTEKDLCTINNKWRSSIKELVKIRCDVGRCGNNPIYVASMDPSTGKLEEQQKWHKFDSKTELENNLPSVVIQNSQNGFHFCLVQCLRNNTSRIIRTVLVFPPVLGVTKSRGTKSKSLNLNVVVLSSVSRAHFYRSLPETVATLRNIVYDNSKTASALEFESVQSFGSDTAQNLRYLLSRQNGKSSSQNSEVSSLFTELKKLGYQNVLQTDLCWHDKGAFTSEGGMQSKLETEGTREEFREEWKYLQPMTTKHIDDAGMTYLGCEVSSESGVPNRPDDPKASCLNGRYRFTYIFEYIDKIQHALKASKIKTPFFSYTYLNFTRDDLGIGIKQIDQQLSTFLNNMAHEENTVTLLTSEHGPTTTKYSIDSVEGRYEIYNPILFMIIPKGVAAKFGKQQMEALVKNQHRLTSLADIYHTLVSIGNLAENHLEARPDRGLLAEIPENRTCADIGVQVGSLCKCPGWEKWFPDDDPRFTWIAEYALGELNNRLQYSIQTLTYLNAGNDKCQRLVGYAFEKIYRGREHNTLSLDLIVHPGRQVLNPSSTSKTLLSEASISNYRRIRKSTTF</sequence>
<evidence type="ECO:0000313" key="1">
    <source>
        <dbReference type="EMBL" id="KAJ7370445.1"/>
    </source>
</evidence>
<dbReference type="Gene3D" id="3.40.720.10">
    <property type="entry name" value="Alkaline Phosphatase, subunit A"/>
    <property type="match status" value="1"/>
</dbReference>
<dbReference type="PROSITE" id="PS51257">
    <property type="entry name" value="PROKAR_LIPOPROTEIN"/>
    <property type="match status" value="1"/>
</dbReference>
<reference evidence="1" key="1">
    <citation type="submission" date="2023-01" db="EMBL/GenBank/DDBJ databases">
        <title>Genome assembly of the deep-sea coral Lophelia pertusa.</title>
        <authorList>
            <person name="Herrera S."/>
            <person name="Cordes E."/>
        </authorList>
    </citation>
    <scope>NUCLEOTIDE SEQUENCE</scope>
    <source>
        <strain evidence="1">USNM1676648</strain>
        <tissue evidence="1">Polyp</tissue>
    </source>
</reference>
<name>A0A9W9YVZ4_9CNID</name>
<protein>
    <submittedName>
        <fullName evidence="1">Uncharacterized protein</fullName>
    </submittedName>
</protein>